<organism evidence="2 3">
    <name type="scientific">Paenibacillus oryzisoli</name>
    <dbReference type="NCBI Taxonomy" id="1850517"/>
    <lineage>
        <taxon>Bacteria</taxon>
        <taxon>Bacillati</taxon>
        <taxon>Bacillota</taxon>
        <taxon>Bacilli</taxon>
        <taxon>Bacillales</taxon>
        <taxon>Paenibacillaceae</taxon>
        <taxon>Paenibacillus</taxon>
    </lineage>
</organism>
<proteinExistence type="predicted"/>
<dbReference type="OrthoDB" id="2545931at2"/>
<reference evidence="2 3" key="1">
    <citation type="submission" date="2016-05" db="EMBL/GenBank/DDBJ databases">
        <title>Paenibacillus sp. 1ZS3-15 nov., isolated from the rhizosphere soil.</title>
        <authorList>
            <person name="Zhang X.X."/>
            <person name="Zhang J."/>
        </authorList>
    </citation>
    <scope>NUCLEOTIDE SEQUENCE [LARGE SCALE GENOMIC DNA]</scope>
    <source>
        <strain evidence="2 3">1ZS3-15</strain>
    </source>
</reference>
<evidence type="ECO:0000313" key="3">
    <source>
        <dbReference type="Proteomes" id="UP000078454"/>
    </source>
</evidence>
<dbReference type="AlphaFoldDB" id="A0A198A8E9"/>
<evidence type="ECO:0000256" key="1">
    <source>
        <dbReference type="SAM" id="SignalP"/>
    </source>
</evidence>
<evidence type="ECO:0008006" key="4">
    <source>
        <dbReference type="Google" id="ProtNLM"/>
    </source>
</evidence>
<comment type="caution">
    <text evidence="2">The sequence shown here is derived from an EMBL/GenBank/DDBJ whole genome shotgun (WGS) entry which is preliminary data.</text>
</comment>
<evidence type="ECO:0000313" key="2">
    <source>
        <dbReference type="EMBL" id="OAS17228.1"/>
    </source>
</evidence>
<dbReference type="EMBL" id="LYPB01000073">
    <property type="protein sequence ID" value="OAS17228.1"/>
    <property type="molecule type" value="Genomic_DNA"/>
</dbReference>
<protein>
    <recommendedName>
        <fullName evidence="4">DUF4139 domain-containing protein</fullName>
    </recommendedName>
</protein>
<dbReference type="Proteomes" id="UP000078454">
    <property type="component" value="Unassembled WGS sequence"/>
</dbReference>
<feature type="signal peptide" evidence="1">
    <location>
        <begin position="1"/>
        <end position="28"/>
    </location>
</feature>
<feature type="chain" id="PRO_5038663965" description="DUF4139 domain-containing protein" evidence="1">
    <location>
        <begin position="29"/>
        <end position="571"/>
    </location>
</feature>
<gene>
    <name evidence="2" type="ORF">A8708_03145</name>
</gene>
<keyword evidence="3" id="KW-1185">Reference proteome</keyword>
<sequence length="571" mass="64227">MKIHWKKTTIMFILAVSLVIPSASFHVAADEKYSQSYTLSRYQLTESLQVDVKSVLNEPTSEGTRIGAVVRYYNAGERLVGIPEYEVRVKTNEGLEYIMRPSQANARNIQPKETIELSYFNVVDRYDVFALDELSWSDVDEFVYPKQEKRIISLPIADLEWKGEKANLSDPAQIKQWQDTFTIPMLTDKIQYQPVSLNEQNTPNGIKTVVGFLATNTGDKPISVPDFRINGKSGNKVYIGERLEQDELILDPGEKNYVHYAIPVKSKAELKNLTVLTPEDFVGEDKTHISYTIGRLMINLLGATNSTRLLSPLGSYELNKPIQFDPISQLIRSDIEVSMVDLNMSESAGGGFKAVVAKFKLLNKSGDSVPVPSFQTVLTIANGKKFSGTRQETKVETLIPNISYVIYYTFVVPNSETGERLTMEILDGKKVEPYNFTIAAFKTKVVDTSDNTLAFYPFQVKINDTSLQRSFNVGNGPNYSYKLGIDFNVKLQDEIVVDQSFSKLRLEVADASNRIMTSKVFSFAGEKKLVTGTELLTFDADTLEATLTLRLYEVIDTPFGEVRRLVQTLKE</sequence>
<accession>A0A198A8E9</accession>
<name>A0A198A8E9_9BACL</name>
<keyword evidence="1" id="KW-0732">Signal</keyword>
<dbReference type="STRING" id="1850517.A8708_03145"/>
<dbReference type="RefSeq" id="WP_068666666.1">
    <property type="nucleotide sequence ID" value="NZ_LYPB01000073.1"/>
</dbReference>